<dbReference type="Proteomes" id="UP000318995">
    <property type="component" value="Unassembled WGS sequence"/>
</dbReference>
<sequence length="229" mass="25680">MRVLFEDNHLLAVAKPAGLATMGVEAERDSLVQQAKAYLRDKYNKPGEVYLGVVSRLDLPVSGVLLLARTSKAAARLTAAFKGREVEKRYLACVEGRLEPDEATLEHHLAIDERNRKTYATQPDSPGAQLARLHYRVVARERETSLLEVRLITGRKHQIRVQLAKVGTPVVGDAKYGATRPYKPGIALHAWRLALEHPVRRTPLLLEAPPPKGWNKWFDAEMKEIRSTP</sequence>
<dbReference type="GO" id="GO:0160149">
    <property type="term" value="F:tRNA pseudouridine(65) synthase activity"/>
    <property type="evidence" value="ECO:0007669"/>
    <property type="project" value="UniProtKB-EC"/>
</dbReference>
<dbReference type="InterPro" id="IPR006145">
    <property type="entry name" value="PsdUridine_synth_RsuA/RluA"/>
</dbReference>
<accession>A0A5C5VX33</accession>
<dbReference type="RefSeq" id="WP_146575092.1">
    <property type="nucleotide sequence ID" value="NZ_SJPH01000007.1"/>
</dbReference>
<evidence type="ECO:0000313" key="3">
    <source>
        <dbReference type="EMBL" id="TWT42575.1"/>
    </source>
</evidence>
<evidence type="ECO:0000256" key="1">
    <source>
        <dbReference type="ARBA" id="ARBA00010876"/>
    </source>
</evidence>
<dbReference type="EMBL" id="SJPH01000007">
    <property type="protein sequence ID" value="TWT42575.1"/>
    <property type="molecule type" value="Genomic_DNA"/>
</dbReference>
<name>A0A5C5VX33_9BACT</name>
<dbReference type="PANTHER" id="PTHR21600:SF44">
    <property type="entry name" value="RIBOSOMAL LARGE SUBUNIT PSEUDOURIDINE SYNTHASE D"/>
    <property type="match status" value="1"/>
</dbReference>
<dbReference type="GO" id="GO:0000455">
    <property type="term" value="P:enzyme-directed rRNA pseudouridine synthesis"/>
    <property type="evidence" value="ECO:0007669"/>
    <property type="project" value="TreeGrafter"/>
</dbReference>
<dbReference type="EC" id="5.4.99.26" evidence="3"/>
<dbReference type="Pfam" id="PF00849">
    <property type="entry name" value="PseudoU_synth_2"/>
    <property type="match status" value="1"/>
</dbReference>
<comment type="caution">
    <text evidence="3">The sequence shown here is derived from an EMBL/GenBank/DDBJ whole genome shotgun (WGS) entry which is preliminary data.</text>
</comment>
<comment type="similarity">
    <text evidence="1">Belongs to the pseudouridine synthase RluA family.</text>
</comment>
<dbReference type="InterPro" id="IPR020103">
    <property type="entry name" value="PsdUridine_synth_cat_dom_sf"/>
</dbReference>
<gene>
    <name evidence="3" type="primary">truC</name>
    <name evidence="3" type="ORF">Pla111_28810</name>
</gene>
<keyword evidence="3" id="KW-0413">Isomerase</keyword>
<dbReference type="AlphaFoldDB" id="A0A5C5VX33"/>
<evidence type="ECO:0000313" key="4">
    <source>
        <dbReference type="Proteomes" id="UP000318995"/>
    </source>
</evidence>
<dbReference type="Gene3D" id="3.30.2350.10">
    <property type="entry name" value="Pseudouridine synthase"/>
    <property type="match status" value="1"/>
</dbReference>
<dbReference type="SUPFAM" id="SSF55120">
    <property type="entry name" value="Pseudouridine synthase"/>
    <property type="match status" value="1"/>
</dbReference>
<evidence type="ECO:0000259" key="2">
    <source>
        <dbReference type="Pfam" id="PF00849"/>
    </source>
</evidence>
<protein>
    <submittedName>
        <fullName evidence="3">tRNA pseudouridine synthase C</fullName>
        <ecNumber evidence="3">5.4.99.26</ecNumber>
    </submittedName>
</protein>
<dbReference type="GO" id="GO:0003723">
    <property type="term" value="F:RNA binding"/>
    <property type="evidence" value="ECO:0007669"/>
    <property type="project" value="InterPro"/>
</dbReference>
<keyword evidence="4" id="KW-1185">Reference proteome</keyword>
<dbReference type="OrthoDB" id="9784108at2"/>
<dbReference type="PANTHER" id="PTHR21600">
    <property type="entry name" value="MITOCHONDRIAL RNA PSEUDOURIDINE SYNTHASE"/>
    <property type="match status" value="1"/>
</dbReference>
<proteinExistence type="inferred from homology"/>
<organism evidence="3 4">
    <name type="scientific">Botrimarina hoheduenensis</name>
    <dbReference type="NCBI Taxonomy" id="2528000"/>
    <lineage>
        <taxon>Bacteria</taxon>
        <taxon>Pseudomonadati</taxon>
        <taxon>Planctomycetota</taxon>
        <taxon>Planctomycetia</taxon>
        <taxon>Pirellulales</taxon>
        <taxon>Lacipirellulaceae</taxon>
        <taxon>Botrimarina</taxon>
    </lineage>
</organism>
<dbReference type="InterPro" id="IPR050188">
    <property type="entry name" value="RluA_PseudoU_synthase"/>
</dbReference>
<feature type="domain" description="Pseudouridine synthase RsuA/RluA-like" evidence="2">
    <location>
        <begin position="9"/>
        <end position="164"/>
    </location>
</feature>
<reference evidence="3 4" key="1">
    <citation type="submission" date="2019-02" db="EMBL/GenBank/DDBJ databases">
        <title>Deep-cultivation of Planctomycetes and their phenomic and genomic characterization uncovers novel biology.</title>
        <authorList>
            <person name="Wiegand S."/>
            <person name="Jogler M."/>
            <person name="Boedeker C."/>
            <person name="Pinto D."/>
            <person name="Vollmers J."/>
            <person name="Rivas-Marin E."/>
            <person name="Kohn T."/>
            <person name="Peeters S.H."/>
            <person name="Heuer A."/>
            <person name="Rast P."/>
            <person name="Oberbeckmann S."/>
            <person name="Bunk B."/>
            <person name="Jeske O."/>
            <person name="Meyerdierks A."/>
            <person name="Storesund J.E."/>
            <person name="Kallscheuer N."/>
            <person name="Luecker S."/>
            <person name="Lage O.M."/>
            <person name="Pohl T."/>
            <person name="Merkel B.J."/>
            <person name="Hornburger P."/>
            <person name="Mueller R.-W."/>
            <person name="Bruemmer F."/>
            <person name="Labrenz M."/>
            <person name="Spormann A.M."/>
            <person name="Op Den Camp H."/>
            <person name="Overmann J."/>
            <person name="Amann R."/>
            <person name="Jetten M.S.M."/>
            <person name="Mascher T."/>
            <person name="Medema M.H."/>
            <person name="Devos D.P."/>
            <person name="Kaster A.-K."/>
            <person name="Ovreas L."/>
            <person name="Rohde M."/>
            <person name="Galperin M.Y."/>
            <person name="Jogler C."/>
        </authorList>
    </citation>
    <scope>NUCLEOTIDE SEQUENCE [LARGE SCALE GENOMIC DNA]</scope>
    <source>
        <strain evidence="3 4">Pla111</strain>
    </source>
</reference>
<dbReference type="CDD" id="cd02869">
    <property type="entry name" value="PseudoU_synth_RluA_like"/>
    <property type="match status" value="1"/>
</dbReference>